<dbReference type="GO" id="GO:0070527">
    <property type="term" value="P:platelet aggregation"/>
    <property type="evidence" value="ECO:0007669"/>
    <property type="project" value="TreeGrafter"/>
</dbReference>
<dbReference type="STRING" id="137246.A0A401TDW9"/>
<name>A0A401TDW9_CHIPU</name>
<dbReference type="Pfam" id="PF05427">
    <property type="entry name" value="FIBP"/>
    <property type="match status" value="1"/>
</dbReference>
<evidence type="ECO:0000313" key="1">
    <source>
        <dbReference type="EMBL" id="GCC40833.1"/>
    </source>
</evidence>
<dbReference type="GO" id="GO:0005634">
    <property type="term" value="C:nucleus"/>
    <property type="evidence" value="ECO:0007669"/>
    <property type="project" value="TreeGrafter"/>
</dbReference>
<dbReference type="PANTHER" id="PTHR13223">
    <property type="entry name" value="ACIDIC FIBROBLAST GROWTH FACTOR INTRACELLULAR BINDING PROTEIN"/>
    <property type="match status" value="1"/>
</dbReference>
<accession>A0A401TDW9</accession>
<dbReference type="GO" id="GO:0017134">
    <property type="term" value="F:fibroblast growth factor binding"/>
    <property type="evidence" value="ECO:0007669"/>
    <property type="project" value="TreeGrafter"/>
</dbReference>
<comment type="caution">
    <text evidence="1">The sequence shown here is derived from an EMBL/GenBank/DDBJ whole genome shotgun (WGS) entry which is preliminary data.</text>
</comment>
<feature type="non-terminal residue" evidence="1">
    <location>
        <position position="1"/>
    </location>
</feature>
<organism evidence="1 2">
    <name type="scientific">Chiloscyllium punctatum</name>
    <name type="common">Brownbanded bambooshark</name>
    <name type="synonym">Hemiscyllium punctatum</name>
    <dbReference type="NCBI Taxonomy" id="137246"/>
    <lineage>
        <taxon>Eukaryota</taxon>
        <taxon>Metazoa</taxon>
        <taxon>Chordata</taxon>
        <taxon>Craniata</taxon>
        <taxon>Vertebrata</taxon>
        <taxon>Chondrichthyes</taxon>
        <taxon>Elasmobranchii</taxon>
        <taxon>Galeomorphii</taxon>
        <taxon>Galeoidea</taxon>
        <taxon>Orectolobiformes</taxon>
        <taxon>Hemiscylliidae</taxon>
        <taxon>Chiloscyllium</taxon>
    </lineage>
</organism>
<dbReference type="PANTHER" id="PTHR13223:SF2">
    <property type="entry name" value="ACIDIC FIBROBLAST GROWTH FACTOR INTRACELLULAR-BINDING PROTEIN"/>
    <property type="match status" value="1"/>
</dbReference>
<sequence length="92" mass="10428">LVGSSGLLTALQLTDRILLLFADSMVDDMDVDLDREFLQDLKDLKVLITDKDLLDQHKSLVCTALRGKVSTFSEMEANFKVRGKRSRRNICQ</sequence>
<dbReference type="EMBL" id="BEZZ01040552">
    <property type="protein sequence ID" value="GCC40833.1"/>
    <property type="molecule type" value="Genomic_DNA"/>
</dbReference>
<evidence type="ECO:0000313" key="2">
    <source>
        <dbReference type="Proteomes" id="UP000287033"/>
    </source>
</evidence>
<dbReference type="AlphaFoldDB" id="A0A401TDW9"/>
<reference evidence="1 2" key="1">
    <citation type="journal article" date="2018" name="Nat. Ecol. Evol.">
        <title>Shark genomes provide insights into elasmobranch evolution and the origin of vertebrates.</title>
        <authorList>
            <person name="Hara Y"/>
            <person name="Yamaguchi K"/>
            <person name="Onimaru K"/>
            <person name="Kadota M"/>
            <person name="Koyanagi M"/>
            <person name="Keeley SD"/>
            <person name="Tatsumi K"/>
            <person name="Tanaka K"/>
            <person name="Motone F"/>
            <person name="Kageyama Y"/>
            <person name="Nozu R"/>
            <person name="Adachi N"/>
            <person name="Nishimura O"/>
            <person name="Nakagawa R"/>
            <person name="Tanegashima C"/>
            <person name="Kiyatake I"/>
            <person name="Matsumoto R"/>
            <person name="Murakumo K"/>
            <person name="Nishida K"/>
            <person name="Terakita A"/>
            <person name="Kuratani S"/>
            <person name="Sato K"/>
            <person name="Hyodo S Kuraku.S."/>
        </authorList>
    </citation>
    <scope>NUCLEOTIDE SEQUENCE [LARGE SCALE GENOMIC DNA]</scope>
</reference>
<protein>
    <submittedName>
        <fullName evidence="1">Uncharacterized protein</fullName>
    </submittedName>
</protein>
<dbReference type="Proteomes" id="UP000287033">
    <property type="component" value="Unassembled WGS sequence"/>
</dbReference>
<dbReference type="InterPro" id="IPR008614">
    <property type="entry name" value="FIBP"/>
</dbReference>
<gene>
    <name evidence="1" type="ORF">chiPu_0024490</name>
</gene>
<dbReference type="OrthoDB" id="16955at2759"/>
<proteinExistence type="predicted"/>
<keyword evidence="2" id="KW-1185">Reference proteome</keyword>